<accession>A0ABW3ZI95</accession>
<proteinExistence type="predicted"/>
<dbReference type="RefSeq" id="WP_386803287.1">
    <property type="nucleotide sequence ID" value="NZ_JBHTMU010000016.1"/>
</dbReference>
<organism evidence="1 2">
    <name type="scientific">Litorisediminicola beolgyonensis</name>
    <dbReference type="NCBI Taxonomy" id="1173614"/>
    <lineage>
        <taxon>Bacteria</taxon>
        <taxon>Pseudomonadati</taxon>
        <taxon>Pseudomonadota</taxon>
        <taxon>Alphaproteobacteria</taxon>
        <taxon>Rhodobacterales</taxon>
        <taxon>Paracoccaceae</taxon>
        <taxon>Litorisediminicola</taxon>
    </lineage>
</organism>
<reference evidence="2" key="1">
    <citation type="journal article" date="2019" name="Int. J. Syst. Evol. Microbiol.">
        <title>The Global Catalogue of Microorganisms (GCM) 10K type strain sequencing project: providing services to taxonomists for standard genome sequencing and annotation.</title>
        <authorList>
            <consortium name="The Broad Institute Genomics Platform"/>
            <consortium name="The Broad Institute Genome Sequencing Center for Infectious Disease"/>
            <person name="Wu L."/>
            <person name="Ma J."/>
        </authorList>
    </citation>
    <scope>NUCLEOTIDE SEQUENCE [LARGE SCALE GENOMIC DNA]</scope>
    <source>
        <strain evidence="2">CCUG 62953</strain>
    </source>
</reference>
<gene>
    <name evidence="1" type="ORF">ACFQ4E_10510</name>
</gene>
<evidence type="ECO:0000313" key="1">
    <source>
        <dbReference type="EMBL" id="MFD1342852.1"/>
    </source>
</evidence>
<dbReference type="EMBL" id="JBHTMU010000016">
    <property type="protein sequence ID" value="MFD1342852.1"/>
    <property type="molecule type" value="Genomic_DNA"/>
</dbReference>
<protein>
    <submittedName>
        <fullName evidence="1">Phasin, PhaP</fullName>
    </submittedName>
</protein>
<comment type="caution">
    <text evidence="1">The sequence shown here is derived from an EMBL/GenBank/DDBJ whole genome shotgun (WGS) entry which is preliminary data.</text>
</comment>
<sequence length="150" mass="15717">MAIQTQDFTAMLKDAMGAFPVDTKAFDETFRTNATLAEKLTGVAVEAAGRSTELSAAWAKTLLGRYADVTKAKAEPADYAKAWSDFVTFGAESSAEHAAAFAEIAKKAQMETVELMMAAGKTYGDEFNAAAQKAGETATATAKKATAAAK</sequence>
<name>A0ABW3ZI95_9RHOB</name>
<evidence type="ECO:0000313" key="2">
    <source>
        <dbReference type="Proteomes" id="UP001597135"/>
    </source>
</evidence>
<dbReference type="Proteomes" id="UP001597135">
    <property type="component" value="Unassembled WGS sequence"/>
</dbReference>
<keyword evidence="2" id="KW-1185">Reference proteome</keyword>